<dbReference type="InterPro" id="IPR028978">
    <property type="entry name" value="Chorismate_lyase_/UTRA_dom_sf"/>
</dbReference>
<keyword evidence="1" id="KW-0934">Plastid</keyword>
<dbReference type="Gene3D" id="3.40.1410.10">
    <property type="entry name" value="Chorismate lyase-like"/>
    <property type="match status" value="1"/>
</dbReference>
<gene>
    <name evidence="1" type="primary">ycf21</name>
</gene>
<dbReference type="Pfam" id="PF01947">
    <property type="entry name" value="Rv2949c-like"/>
    <property type="match status" value="1"/>
</dbReference>
<organism evidence="1">
    <name type="scientific">Harveyella mirabilis</name>
    <dbReference type="NCBI Taxonomy" id="282355"/>
    <lineage>
        <taxon>Eukaryota</taxon>
        <taxon>Rhodophyta</taxon>
        <taxon>Florideophyceae</taxon>
        <taxon>Rhodymeniophycidae</taxon>
        <taxon>Gigartinales</taxon>
        <taxon>Choreocolacaceae</taxon>
        <taxon>Harveyella</taxon>
    </lineage>
</organism>
<reference evidence="1" key="1">
    <citation type="journal article" date="2018" name="J. Phycol.">
        <title>Molecular phylogenetics supports a clade of red algal parasites retaining native plastids: taxonomy and terminology revised.</title>
        <authorList>
            <person name="Salomaki E.D."/>
            <person name="Lane C.E."/>
        </authorList>
    </citation>
    <scope>NUCLEOTIDE SEQUENCE</scope>
</reference>
<geneLocation type="plastid" evidence="1"/>
<dbReference type="SUPFAM" id="SSF64288">
    <property type="entry name" value="Chorismate lyase-like"/>
    <property type="match status" value="1"/>
</dbReference>
<dbReference type="EMBL" id="MK039118">
    <property type="protein sequence ID" value="AZL88039.1"/>
    <property type="molecule type" value="Genomic_DNA"/>
</dbReference>
<dbReference type="InterPro" id="IPR002800">
    <property type="entry name" value="Rv2949c-like"/>
</dbReference>
<evidence type="ECO:0000313" key="1">
    <source>
        <dbReference type="EMBL" id="AZL88039.1"/>
    </source>
</evidence>
<accession>A0A3S8UW31</accession>
<protein>
    <submittedName>
        <fullName evidence="1">Uncharacterized protein</fullName>
    </submittedName>
</protein>
<name>A0A3S8UW31_9FLOR</name>
<sequence length="174" mass="21026">MTSSLQTFIIICNIKNINNNLNKLKIIFLQLILINEGSYTKIIQYFNNKKIKINILQKYYNQSNKINRNIRYVWLETSIYTILTFAKSLWLIVNNQELIKSIKKNFSIGLSFIDNQIDIYKNIYEIYYCYSQKFEKQLNFKGVIFGKKYTLYYKDCSFITIQEFFSPNIFFYFI</sequence>
<dbReference type="AlphaFoldDB" id="A0A3S8UW31"/>
<proteinExistence type="predicted"/>